<dbReference type="OrthoDB" id="2570341at2"/>
<dbReference type="SUPFAM" id="SSF46689">
    <property type="entry name" value="Homeodomain-like"/>
    <property type="match status" value="1"/>
</dbReference>
<keyword evidence="3" id="KW-0804">Transcription</keyword>
<dbReference type="AlphaFoldDB" id="D3Q7R3"/>
<organism evidence="6 7">
    <name type="scientific">Stackebrandtia nassauensis (strain DSM 44728 / CIP 108903 / NRRL B-16338 / NBRC 102104 / LLR-40K-21)</name>
    <dbReference type="NCBI Taxonomy" id="446470"/>
    <lineage>
        <taxon>Bacteria</taxon>
        <taxon>Bacillati</taxon>
        <taxon>Actinomycetota</taxon>
        <taxon>Actinomycetes</taxon>
        <taxon>Glycomycetales</taxon>
        <taxon>Glycomycetaceae</taxon>
        <taxon>Stackebrandtia</taxon>
    </lineage>
</organism>
<dbReference type="HOGENOM" id="CLU_069543_0_1_11"/>
<dbReference type="InterPro" id="IPR036271">
    <property type="entry name" value="Tet_transcr_reg_TetR-rel_C_sf"/>
</dbReference>
<proteinExistence type="predicted"/>
<evidence type="ECO:0000259" key="5">
    <source>
        <dbReference type="PROSITE" id="PS50977"/>
    </source>
</evidence>
<dbReference type="KEGG" id="sna:Snas_4763"/>
<keyword evidence="1" id="KW-0805">Transcription regulation</keyword>
<dbReference type="SUPFAM" id="SSF48498">
    <property type="entry name" value="Tetracyclin repressor-like, C-terminal domain"/>
    <property type="match status" value="1"/>
</dbReference>
<reference evidence="6 7" key="1">
    <citation type="journal article" date="2009" name="Stand. Genomic Sci.">
        <title>Complete genome sequence of Stackebrandtia nassauensis type strain (LLR-40K-21).</title>
        <authorList>
            <person name="Munk C."/>
            <person name="Lapidus A."/>
            <person name="Copeland A."/>
            <person name="Jando M."/>
            <person name="Mayilraj S."/>
            <person name="Glavina Del Rio T."/>
            <person name="Nolan M."/>
            <person name="Chen F."/>
            <person name="Lucas S."/>
            <person name="Tice H."/>
            <person name="Cheng J.F."/>
            <person name="Han C."/>
            <person name="Detter J.C."/>
            <person name="Bruce D."/>
            <person name="Goodwin L."/>
            <person name="Chain P."/>
            <person name="Pitluck S."/>
            <person name="Goker M."/>
            <person name="Ovchinikova G."/>
            <person name="Pati A."/>
            <person name="Ivanova N."/>
            <person name="Mavromatis K."/>
            <person name="Chen A."/>
            <person name="Palaniappan K."/>
            <person name="Land M."/>
            <person name="Hauser L."/>
            <person name="Chang Y.J."/>
            <person name="Jeffries C.D."/>
            <person name="Bristow J."/>
            <person name="Eisen J.A."/>
            <person name="Markowitz V."/>
            <person name="Hugenholtz P."/>
            <person name="Kyrpides N.C."/>
            <person name="Klenk H.P."/>
        </authorList>
    </citation>
    <scope>NUCLEOTIDE SEQUENCE [LARGE SCALE GENOMIC DNA]</scope>
    <source>
        <strain evidence="7">DSM 44728 / CIP 108903 / NRRL B-16338 / NBRC 102104 / LLR-40K-21</strain>
    </source>
</reference>
<dbReference type="InterPro" id="IPR004111">
    <property type="entry name" value="Repressor_TetR_C"/>
</dbReference>
<dbReference type="Gene3D" id="1.10.10.60">
    <property type="entry name" value="Homeodomain-like"/>
    <property type="match status" value="1"/>
</dbReference>
<evidence type="ECO:0000256" key="2">
    <source>
        <dbReference type="ARBA" id="ARBA00023125"/>
    </source>
</evidence>
<evidence type="ECO:0000313" key="6">
    <source>
        <dbReference type="EMBL" id="ADD44405.1"/>
    </source>
</evidence>
<dbReference type="Pfam" id="PF00440">
    <property type="entry name" value="TetR_N"/>
    <property type="match status" value="1"/>
</dbReference>
<feature type="domain" description="HTH tetR-type" evidence="5">
    <location>
        <begin position="23"/>
        <end position="83"/>
    </location>
</feature>
<dbReference type="InterPro" id="IPR050109">
    <property type="entry name" value="HTH-type_TetR-like_transc_reg"/>
</dbReference>
<dbReference type="STRING" id="446470.Snas_4763"/>
<dbReference type="InterPro" id="IPR009057">
    <property type="entry name" value="Homeodomain-like_sf"/>
</dbReference>
<gene>
    <name evidence="6" type="ordered locus">Snas_4763</name>
</gene>
<evidence type="ECO:0000256" key="1">
    <source>
        <dbReference type="ARBA" id="ARBA00023015"/>
    </source>
</evidence>
<evidence type="ECO:0000313" key="7">
    <source>
        <dbReference type="Proteomes" id="UP000000844"/>
    </source>
</evidence>
<dbReference type="PANTHER" id="PTHR30055:SF151">
    <property type="entry name" value="TRANSCRIPTIONAL REGULATORY PROTEIN"/>
    <property type="match status" value="1"/>
</dbReference>
<evidence type="ECO:0000256" key="3">
    <source>
        <dbReference type="ARBA" id="ARBA00023163"/>
    </source>
</evidence>
<dbReference type="Proteomes" id="UP000000844">
    <property type="component" value="Chromosome"/>
</dbReference>
<dbReference type="GO" id="GO:0000976">
    <property type="term" value="F:transcription cis-regulatory region binding"/>
    <property type="evidence" value="ECO:0007669"/>
    <property type="project" value="TreeGrafter"/>
</dbReference>
<dbReference type="PRINTS" id="PR00455">
    <property type="entry name" value="HTHTETR"/>
</dbReference>
<dbReference type="InterPro" id="IPR001647">
    <property type="entry name" value="HTH_TetR"/>
</dbReference>
<name>D3Q7R3_STANL</name>
<dbReference type="EMBL" id="CP001778">
    <property type="protein sequence ID" value="ADD44405.1"/>
    <property type="molecule type" value="Genomic_DNA"/>
</dbReference>
<evidence type="ECO:0000256" key="4">
    <source>
        <dbReference type="PROSITE-ProRule" id="PRU00335"/>
    </source>
</evidence>
<dbReference type="RefSeq" id="WP_013019976.1">
    <property type="nucleotide sequence ID" value="NC_013947.1"/>
</dbReference>
<feature type="DNA-binding region" description="H-T-H motif" evidence="4">
    <location>
        <begin position="46"/>
        <end position="65"/>
    </location>
</feature>
<dbReference type="PANTHER" id="PTHR30055">
    <property type="entry name" value="HTH-TYPE TRANSCRIPTIONAL REGULATOR RUTR"/>
    <property type="match status" value="1"/>
</dbReference>
<protein>
    <submittedName>
        <fullName evidence="6">Transcriptional regulator, TetR family</fullName>
    </submittedName>
</protein>
<dbReference type="GO" id="GO:0003700">
    <property type="term" value="F:DNA-binding transcription factor activity"/>
    <property type="evidence" value="ECO:0007669"/>
    <property type="project" value="TreeGrafter"/>
</dbReference>
<keyword evidence="7" id="KW-1185">Reference proteome</keyword>
<accession>D3Q7R3</accession>
<sequence length="252" mass="27903">MEPTPAAIRAAQRGTTKRTPRVELSLDRIVTAAIHLADRDGLPGISMAKVAKELGFATMSLYRHLDSKEELLLHAQDSAIGPPPANIATAPDWRTCLTRWTRELVTAYRRHPWAAEIPVTGPPLLPRSLEWLNAGLTTLRTLPLQPLEKLSTMSLLGGYARTEVTLRAIIDKEAALDPNARPDLEYESQLRTLTAHRDLPALTEMLATGDIFTLPSDTPTDDGDDFMVDFGLERILDGIQALITRREGSRRK</sequence>
<dbReference type="Gene3D" id="1.10.357.10">
    <property type="entry name" value="Tetracycline Repressor, domain 2"/>
    <property type="match status" value="1"/>
</dbReference>
<dbReference type="PROSITE" id="PS50977">
    <property type="entry name" value="HTH_TETR_2"/>
    <property type="match status" value="1"/>
</dbReference>
<keyword evidence="2 4" id="KW-0238">DNA-binding</keyword>
<dbReference type="Pfam" id="PF02909">
    <property type="entry name" value="TetR_C_1"/>
    <property type="match status" value="1"/>
</dbReference>
<dbReference type="eggNOG" id="COG1309">
    <property type="taxonomic scope" value="Bacteria"/>
</dbReference>
<dbReference type="GO" id="GO:0045892">
    <property type="term" value="P:negative regulation of DNA-templated transcription"/>
    <property type="evidence" value="ECO:0007669"/>
    <property type="project" value="InterPro"/>
</dbReference>